<evidence type="ECO:0000259" key="1">
    <source>
        <dbReference type="Pfam" id="PF00501"/>
    </source>
</evidence>
<evidence type="ECO:0000313" key="3">
    <source>
        <dbReference type="EMBL" id="GAA4741951.1"/>
    </source>
</evidence>
<proteinExistence type="predicted"/>
<reference evidence="4" key="1">
    <citation type="journal article" date="2019" name="Int. J. Syst. Evol. Microbiol.">
        <title>The Global Catalogue of Microorganisms (GCM) 10K type strain sequencing project: providing services to taxonomists for standard genome sequencing and annotation.</title>
        <authorList>
            <consortium name="The Broad Institute Genomics Platform"/>
            <consortium name="The Broad Institute Genome Sequencing Center for Infectious Disease"/>
            <person name="Wu L."/>
            <person name="Ma J."/>
        </authorList>
    </citation>
    <scope>NUCLEOTIDE SEQUENCE [LARGE SCALE GENOMIC DNA]</scope>
    <source>
        <strain evidence="4">JCM 18077</strain>
    </source>
</reference>
<keyword evidence="4" id="KW-1185">Reference proteome</keyword>
<dbReference type="Pfam" id="PF00501">
    <property type="entry name" value="AMP-binding"/>
    <property type="match status" value="1"/>
</dbReference>
<keyword evidence="3" id="KW-0436">Ligase</keyword>
<feature type="domain" description="AMP-dependent synthetase/ligase" evidence="1">
    <location>
        <begin position="1"/>
        <end position="240"/>
    </location>
</feature>
<dbReference type="Gene3D" id="3.40.50.12780">
    <property type="entry name" value="N-terminal domain of ligase-like"/>
    <property type="match status" value="1"/>
</dbReference>
<dbReference type="SUPFAM" id="SSF56801">
    <property type="entry name" value="Acetyl-CoA synthetase-like"/>
    <property type="match status" value="1"/>
</dbReference>
<dbReference type="RefSeq" id="WP_345312520.1">
    <property type="nucleotide sequence ID" value="NZ_BAABIE010000003.1"/>
</dbReference>
<sequence>MQNSWQVVVGFFALAKLGVVALPLNLLLSPSDVAYQLDDSGVQAVITETPFLPVIGAALAEVDGASVREVIVVGEAPSEVAGLPALSWDAVLSADTSTVETIVEDRDILHCLYTSGTTSRPKGVVTSHVAVHVSNLSSALGLGLRPDTDYPVQPIVLPLFHVTALDALLLPTLMVGGTAVLLRGFDPAAVVQTFVDHRVTHLTMLPMMWGAVIGQPALTDENTAHLITGLYAMAPMPAPLLVAIMDADGNLLPPNEIGEIVYRSPQLMTGYWNNAAANTEAFAHGWFHGGDIGYLDDEGVVWFTDRAKDIIKTSGENVSSVEVERALLGHPEIAEAAVVGRAHDHWGEAVTAVVVLVPDATVTGEQLRDWAKEQLAGFKAPKQVLVVYALPKTSTGKIQKNLVRTM</sequence>
<accession>A0ABP8Z0F9</accession>
<evidence type="ECO:0000259" key="2">
    <source>
        <dbReference type="Pfam" id="PF13193"/>
    </source>
</evidence>
<feature type="domain" description="AMP-binding enzyme C-terminal" evidence="2">
    <location>
        <begin position="322"/>
        <end position="397"/>
    </location>
</feature>
<dbReference type="GO" id="GO:0016874">
    <property type="term" value="F:ligase activity"/>
    <property type="evidence" value="ECO:0007669"/>
    <property type="project" value="UniProtKB-KW"/>
</dbReference>
<dbReference type="Pfam" id="PF13193">
    <property type="entry name" value="AMP-binding_C"/>
    <property type="match status" value="1"/>
</dbReference>
<dbReference type="InterPro" id="IPR000873">
    <property type="entry name" value="AMP-dep_synth/lig_dom"/>
</dbReference>
<comment type="caution">
    <text evidence="3">The sequence shown here is derived from an EMBL/GenBank/DDBJ whole genome shotgun (WGS) entry which is preliminary data.</text>
</comment>
<dbReference type="Proteomes" id="UP001500822">
    <property type="component" value="Unassembled WGS sequence"/>
</dbReference>
<evidence type="ECO:0000313" key="4">
    <source>
        <dbReference type="Proteomes" id="UP001500822"/>
    </source>
</evidence>
<dbReference type="InterPro" id="IPR042099">
    <property type="entry name" value="ANL_N_sf"/>
</dbReference>
<dbReference type="InterPro" id="IPR025110">
    <property type="entry name" value="AMP-bd_C"/>
</dbReference>
<dbReference type="EMBL" id="BAABIE010000003">
    <property type="protein sequence ID" value="GAA4741951.1"/>
    <property type="molecule type" value="Genomic_DNA"/>
</dbReference>
<gene>
    <name evidence="3" type="ORF">GCM10023217_07860</name>
</gene>
<dbReference type="PANTHER" id="PTHR43201:SF32">
    <property type="entry name" value="2-SUCCINYLBENZOATE--COA LIGASE, CHLOROPLASTIC_PEROXISOMAL"/>
    <property type="match status" value="1"/>
</dbReference>
<dbReference type="Gene3D" id="3.40.50.980">
    <property type="match status" value="2"/>
</dbReference>
<dbReference type="InterPro" id="IPR045851">
    <property type="entry name" value="AMP-bd_C_sf"/>
</dbReference>
<name>A0ABP8Z0F9_9ACTN</name>
<organism evidence="3 4">
    <name type="scientific">Gordonia alkaliphila</name>
    <dbReference type="NCBI Taxonomy" id="1053547"/>
    <lineage>
        <taxon>Bacteria</taxon>
        <taxon>Bacillati</taxon>
        <taxon>Actinomycetota</taxon>
        <taxon>Actinomycetes</taxon>
        <taxon>Mycobacteriales</taxon>
        <taxon>Gordoniaceae</taxon>
        <taxon>Gordonia</taxon>
    </lineage>
</organism>
<dbReference type="Gene3D" id="3.30.300.30">
    <property type="match status" value="1"/>
</dbReference>
<dbReference type="PANTHER" id="PTHR43201">
    <property type="entry name" value="ACYL-COA SYNTHETASE"/>
    <property type="match status" value="1"/>
</dbReference>
<protein>
    <submittedName>
        <fullName evidence="3">Long-chain fatty acid--CoA ligase</fullName>
    </submittedName>
</protein>